<reference evidence="2 3" key="1">
    <citation type="submission" date="2020-08" db="EMBL/GenBank/DDBJ databases">
        <title>Genomic Encyclopedia of Type Strains, Phase IV (KMG-IV): sequencing the most valuable type-strain genomes for metagenomic binning, comparative biology and taxonomic classification.</title>
        <authorList>
            <person name="Goeker M."/>
        </authorList>
    </citation>
    <scope>NUCLEOTIDE SEQUENCE [LARGE SCALE GENOMIC DNA]</scope>
    <source>
        <strain evidence="2 3">DSM 17075</strain>
    </source>
</reference>
<dbReference type="InterPro" id="IPR008538">
    <property type="entry name" value="Uma2"/>
</dbReference>
<dbReference type="PANTHER" id="PTHR36558:SF1">
    <property type="entry name" value="RESTRICTION ENDONUCLEASE DOMAIN-CONTAINING PROTEIN-RELATED"/>
    <property type="match status" value="1"/>
</dbReference>
<keyword evidence="2" id="KW-0378">Hydrolase</keyword>
<keyword evidence="2" id="KW-0255">Endonuclease</keyword>
<dbReference type="InterPro" id="IPR012296">
    <property type="entry name" value="Nuclease_put_TT1808"/>
</dbReference>
<evidence type="ECO:0000259" key="1">
    <source>
        <dbReference type="Pfam" id="PF05685"/>
    </source>
</evidence>
<accession>A0A840DVW9</accession>
<dbReference type="Gene3D" id="3.90.1570.10">
    <property type="entry name" value="tt1808, chain A"/>
    <property type="match status" value="1"/>
</dbReference>
<dbReference type="CDD" id="cd06260">
    <property type="entry name" value="DUF820-like"/>
    <property type="match status" value="1"/>
</dbReference>
<dbReference type="Proteomes" id="UP000559598">
    <property type="component" value="Unassembled WGS sequence"/>
</dbReference>
<dbReference type="SUPFAM" id="SSF52980">
    <property type="entry name" value="Restriction endonuclease-like"/>
    <property type="match status" value="1"/>
</dbReference>
<dbReference type="Pfam" id="PF05685">
    <property type="entry name" value="Uma2"/>
    <property type="match status" value="1"/>
</dbReference>
<sequence length="193" mass="22222">MAIPQEKSHLTYAEYLALDEDIRYEVIDGQIYNMSPAPTPKHQAVQRELLTEFNLYFRGKQCSVFGAPIDVCLAEEDDITKIEEWVQPDLVVVCDQNKIREKRIVGTPDLVIEIISKSTAKKDKVVKFNRYQRAGVKEYWIVDPSNETIDVYCLENEGFAHRGTYFKDDRISVHLFEGLSIDLANVFREDAEG</sequence>
<dbReference type="EMBL" id="JACIDE010000017">
    <property type="protein sequence ID" value="MBB4074577.1"/>
    <property type="molecule type" value="Genomic_DNA"/>
</dbReference>
<comment type="caution">
    <text evidence="2">The sequence shown here is derived from an EMBL/GenBank/DDBJ whole genome shotgun (WGS) entry which is preliminary data.</text>
</comment>
<keyword evidence="3" id="KW-1185">Reference proteome</keyword>
<organism evidence="2 3">
    <name type="scientific">Anoxybacteroides voinovskiense</name>
    <dbReference type="NCBI Taxonomy" id="230470"/>
    <lineage>
        <taxon>Bacteria</taxon>
        <taxon>Bacillati</taxon>
        <taxon>Bacillota</taxon>
        <taxon>Bacilli</taxon>
        <taxon>Bacillales</taxon>
        <taxon>Anoxybacillaceae</taxon>
        <taxon>Anoxybacteroides</taxon>
    </lineage>
</organism>
<dbReference type="GO" id="GO:0004519">
    <property type="term" value="F:endonuclease activity"/>
    <property type="evidence" value="ECO:0007669"/>
    <property type="project" value="UniProtKB-KW"/>
</dbReference>
<evidence type="ECO:0000313" key="3">
    <source>
        <dbReference type="Proteomes" id="UP000559598"/>
    </source>
</evidence>
<keyword evidence="2" id="KW-0540">Nuclease</keyword>
<dbReference type="InterPro" id="IPR011335">
    <property type="entry name" value="Restrct_endonuc-II-like"/>
</dbReference>
<dbReference type="RefSeq" id="WP_183184987.1">
    <property type="nucleotide sequence ID" value="NZ_BMNP01000016.1"/>
</dbReference>
<gene>
    <name evidence="2" type="ORF">GGR02_002344</name>
</gene>
<feature type="domain" description="Putative restriction endonuclease" evidence="1">
    <location>
        <begin position="13"/>
        <end position="183"/>
    </location>
</feature>
<dbReference type="PANTHER" id="PTHR36558">
    <property type="entry name" value="GLR1098 PROTEIN"/>
    <property type="match status" value="1"/>
</dbReference>
<name>A0A840DVW9_9BACL</name>
<protein>
    <submittedName>
        <fullName evidence="2">Uma2 family endonuclease</fullName>
    </submittedName>
</protein>
<dbReference type="AlphaFoldDB" id="A0A840DVW9"/>
<evidence type="ECO:0000313" key="2">
    <source>
        <dbReference type="EMBL" id="MBB4074577.1"/>
    </source>
</evidence>
<proteinExistence type="predicted"/>